<organism evidence="1 2">
    <name type="scientific">Sphaerotilus mobilis</name>
    <dbReference type="NCBI Taxonomy" id="47994"/>
    <lineage>
        <taxon>Bacteria</taxon>
        <taxon>Pseudomonadati</taxon>
        <taxon>Pseudomonadota</taxon>
        <taxon>Betaproteobacteria</taxon>
        <taxon>Burkholderiales</taxon>
        <taxon>Sphaerotilaceae</taxon>
        <taxon>Sphaerotilus</taxon>
    </lineage>
</organism>
<reference evidence="1 2" key="1">
    <citation type="submission" date="2019-02" db="EMBL/GenBank/DDBJ databases">
        <title>Genomic Encyclopedia of Type Strains, Phase IV (KMG-IV): sequencing the most valuable type-strain genomes for metagenomic binning, comparative biology and taxonomic classification.</title>
        <authorList>
            <person name="Goeker M."/>
        </authorList>
    </citation>
    <scope>NUCLEOTIDE SEQUENCE [LARGE SCALE GENOMIC DNA]</scope>
    <source>
        <strain evidence="1 2">DSM 10617</strain>
    </source>
</reference>
<dbReference type="RefSeq" id="WP_130482844.1">
    <property type="nucleotide sequence ID" value="NZ_SGWV01000010.1"/>
</dbReference>
<protein>
    <submittedName>
        <fullName evidence="1">Uncharacterized protein</fullName>
    </submittedName>
</protein>
<evidence type="ECO:0000313" key="2">
    <source>
        <dbReference type="Proteomes" id="UP000293433"/>
    </source>
</evidence>
<name>A0A4Q7LGP7_9BURK</name>
<dbReference type="Proteomes" id="UP000293433">
    <property type="component" value="Unassembled WGS sequence"/>
</dbReference>
<comment type="caution">
    <text evidence="1">The sequence shown here is derived from an EMBL/GenBank/DDBJ whole genome shotgun (WGS) entry which is preliminary data.</text>
</comment>
<keyword evidence="2" id="KW-1185">Reference proteome</keyword>
<proteinExistence type="predicted"/>
<accession>A0A4Q7LGP7</accession>
<evidence type="ECO:0000313" key="1">
    <source>
        <dbReference type="EMBL" id="RZS53404.1"/>
    </source>
</evidence>
<dbReference type="EMBL" id="SGWV01000010">
    <property type="protein sequence ID" value="RZS53404.1"/>
    <property type="molecule type" value="Genomic_DNA"/>
</dbReference>
<sequence length="80" mass="8565">MSNCCGAKRASLAIGSGTEPVPRPVAGSDIRMRLDRPLDLTLRGETTGRDYHFTPHVPTLLVAATDVESLLRYGGVAREA</sequence>
<dbReference type="AlphaFoldDB" id="A0A4Q7LGP7"/>
<gene>
    <name evidence="1" type="ORF">EV685_3032</name>
</gene>